<keyword evidence="6" id="KW-1185">Reference proteome</keyword>
<dbReference type="RefSeq" id="WP_012063051.1">
    <property type="nucleotide sequence ID" value="NC_009633.1"/>
</dbReference>
<dbReference type="PANTHER" id="PTHR42939">
    <property type="entry name" value="ABC TRANSPORTER ATP-BINDING PROTEIN ALBC-RELATED"/>
    <property type="match status" value="1"/>
</dbReference>
<dbReference type="Gene3D" id="3.40.50.300">
    <property type="entry name" value="P-loop containing nucleotide triphosphate hydrolases"/>
    <property type="match status" value="1"/>
</dbReference>
<evidence type="ECO:0000259" key="4">
    <source>
        <dbReference type="PROSITE" id="PS50893"/>
    </source>
</evidence>
<dbReference type="GO" id="GO:0016887">
    <property type="term" value="F:ATP hydrolysis activity"/>
    <property type="evidence" value="ECO:0007669"/>
    <property type="project" value="InterPro"/>
</dbReference>
<evidence type="ECO:0000313" key="6">
    <source>
        <dbReference type="Proteomes" id="UP000001572"/>
    </source>
</evidence>
<organism evidence="5 6">
    <name type="scientific">Alkaliphilus metalliredigens (strain QYMF)</name>
    <dbReference type="NCBI Taxonomy" id="293826"/>
    <lineage>
        <taxon>Bacteria</taxon>
        <taxon>Bacillati</taxon>
        <taxon>Bacillota</taxon>
        <taxon>Clostridia</taxon>
        <taxon>Peptostreptococcales</taxon>
        <taxon>Natronincolaceae</taxon>
        <taxon>Alkaliphilus</taxon>
    </lineage>
</organism>
<evidence type="ECO:0000313" key="5">
    <source>
        <dbReference type="EMBL" id="ABR48016.1"/>
    </source>
</evidence>
<dbReference type="PANTHER" id="PTHR42939:SF1">
    <property type="entry name" value="ABC TRANSPORTER ATP-BINDING PROTEIN ALBC-RELATED"/>
    <property type="match status" value="1"/>
</dbReference>
<dbReference type="InterPro" id="IPR051782">
    <property type="entry name" value="ABC_Transporter_VariousFunc"/>
</dbReference>
<dbReference type="STRING" id="293826.Amet_1846"/>
<accession>A6TP98</accession>
<dbReference type="Pfam" id="PF00005">
    <property type="entry name" value="ABC_tran"/>
    <property type="match status" value="1"/>
</dbReference>
<dbReference type="SMART" id="SM00382">
    <property type="entry name" value="AAA"/>
    <property type="match status" value="1"/>
</dbReference>
<dbReference type="InterPro" id="IPR003593">
    <property type="entry name" value="AAA+_ATPase"/>
</dbReference>
<evidence type="ECO:0000256" key="1">
    <source>
        <dbReference type="ARBA" id="ARBA00022448"/>
    </source>
</evidence>
<dbReference type="HOGENOM" id="CLU_000604_1_2_9"/>
<dbReference type="Proteomes" id="UP000001572">
    <property type="component" value="Chromosome"/>
</dbReference>
<evidence type="ECO:0000256" key="3">
    <source>
        <dbReference type="ARBA" id="ARBA00022840"/>
    </source>
</evidence>
<proteinExistence type="predicted"/>
<name>A6TP98_ALKMQ</name>
<reference evidence="6" key="1">
    <citation type="journal article" date="2016" name="Genome Announc.">
        <title>Complete genome sequence of Alkaliphilus metalliredigens strain QYMF, an alkaliphilic and metal-reducing bacterium isolated from borax-contaminated leachate ponds.</title>
        <authorList>
            <person name="Hwang C."/>
            <person name="Copeland A."/>
            <person name="Lucas S."/>
            <person name="Lapidus A."/>
            <person name="Barry K."/>
            <person name="Detter J.C."/>
            <person name="Glavina Del Rio T."/>
            <person name="Hammon N."/>
            <person name="Israni S."/>
            <person name="Dalin E."/>
            <person name="Tice H."/>
            <person name="Pitluck S."/>
            <person name="Chertkov O."/>
            <person name="Brettin T."/>
            <person name="Bruce D."/>
            <person name="Han C."/>
            <person name="Schmutz J."/>
            <person name="Larimer F."/>
            <person name="Land M.L."/>
            <person name="Hauser L."/>
            <person name="Kyrpides N."/>
            <person name="Mikhailova N."/>
            <person name="Ye Q."/>
            <person name="Zhou J."/>
            <person name="Richardson P."/>
            <person name="Fields M.W."/>
        </authorList>
    </citation>
    <scope>NUCLEOTIDE SEQUENCE [LARGE SCALE GENOMIC DNA]</scope>
    <source>
        <strain evidence="6">QYMF</strain>
    </source>
</reference>
<keyword evidence="1" id="KW-0813">Transport</keyword>
<keyword evidence="2" id="KW-0547">Nucleotide-binding</keyword>
<dbReference type="eggNOG" id="COG1131">
    <property type="taxonomic scope" value="Bacteria"/>
</dbReference>
<dbReference type="InterPro" id="IPR027417">
    <property type="entry name" value="P-loop_NTPase"/>
</dbReference>
<evidence type="ECO:0000256" key="2">
    <source>
        <dbReference type="ARBA" id="ARBA00022741"/>
    </source>
</evidence>
<dbReference type="OrthoDB" id="9804819at2"/>
<sequence length="311" mass="35474">MNIVEFKDVTKIYGRKKAIEEFSFSLGENKITGIIGRNGAGKTTLLKLLSGFLVTNSGQIRVFEEDPFNSLLVSSNMIFVDDSMSFNPKLTLLEILESANHFYEKYDMKFALDLMEYFSLSREQLHRNLSKGMQSTFNMILGIASRSPLTILDEPTTGMDAAVRKDFYRLVLKDYINHPRNIVISSHLLGEVEHILEDILLLKEGKKLLHMPVSDLKNYGMGLRGEKKLMLEFIKSQQVYHKEDFGDQDLFAVVKNDFEKKTLESIKSQGIEIIPLSTNDICVHITNTKRGDIDDILSKNQFTGYNKKANQ</sequence>
<dbReference type="PROSITE" id="PS50893">
    <property type="entry name" value="ABC_TRANSPORTER_2"/>
    <property type="match status" value="1"/>
</dbReference>
<dbReference type="InterPro" id="IPR003439">
    <property type="entry name" value="ABC_transporter-like_ATP-bd"/>
</dbReference>
<dbReference type="EMBL" id="CP000724">
    <property type="protein sequence ID" value="ABR48016.1"/>
    <property type="molecule type" value="Genomic_DNA"/>
</dbReference>
<protein>
    <submittedName>
        <fullName evidence="5">ABC transporter related</fullName>
    </submittedName>
</protein>
<dbReference type="GO" id="GO:0005524">
    <property type="term" value="F:ATP binding"/>
    <property type="evidence" value="ECO:0007669"/>
    <property type="project" value="UniProtKB-KW"/>
</dbReference>
<dbReference type="KEGG" id="amt:Amet_1846"/>
<feature type="domain" description="ABC transporter" evidence="4">
    <location>
        <begin position="4"/>
        <end position="229"/>
    </location>
</feature>
<gene>
    <name evidence="5" type="ordered locus">Amet_1846</name>
</gene>
<keyword evidence="3" id="KW-0067">ATP-binding</keyword>
<dbReference type="AlphaFoldDB" id="A6TP98"/>
<dbReference type="SUPFAM" id="SSF52540">
    <property type="entry name" value="P-loop containing nucleoside triphosphate hydrolases"/>
    <property type="match status" value="1"/>
</dbReference>